<feature type="signal peptide" evidence="1">
    <location>
        <begin position="1"/>
        <end position="19"/>
    </location>
</feature>
<evidence type="ECO:0000313" key="3">
    <source>
        <dbReference type="Proteomes" id="UP001159405"/>
    </source>
</evidence>
<proteinExistence type="predicted"/>
<dbReference type="Proteomes" id="UP001159405">
    <property type="component" value="Unassembled WGS sequence"/>
</dbReference>
<organism evidence="2 3">
    <name type="scientific">Porites lobata</name>
    <dbReference type="NCBI Taxonomy" id="104759"/>
    <lineage>
        <taxon>Eukaryota</taxon>
        <taxon>Metazoa</taxon>
        <taxon>Cnidaria</taxon>
        <taxon>Anthozoa</taxon>
        <taxon>Hexacorallia</taxon>
        <taxon>Scleractinia</taxon>
        <taxon>Fungiina</taxon>
        <taxon>Poritidae</taxon>
        <taxon>Porites</taxon>
    </lineage>
</organism>
<keyword evidence="3" id="KW-1185">Reference proteome</keyword>
<gene>
    <name evidence="2" type="ORF">PLOB_00023783</name>
</gene>
<name>A0ABN8RTD2_9CNID</name>
<evidence type="ECO:0000313" key="2">
    <source>
        <dbReference type="EMBL" id="CAH3180608.1"/>
    </source>
</evidence>
<comment type="caution">
    <text evidence="2">The sequence shown here is derived from an EMBL/GenBank/DDBJ whole genome shotgun (WGS) entry which is preliminary data.</text>
</comment>
<accession>A0ABN8RTD2</accession>
<sequence>MATFYSYLLVFHCLSLVQGQLLMEINRGPSLGFADFFRLPRNTTACLGDISSNSCFKYRASPGRIRRIPCLCSCSTSPFEVSRLMFFEPSNSCLEVSLARRRSGNITCLSNNAVVVGAGGSGGMVVHGDQVSAETRDNASSFLRKNQGRIFRVAVQCRHQRKTAVAKSTCVMFKVPGTIYCPIPQQNSSKQSATLPPPTLEITSTTGFPPRPTTQAEKSVTLLARHSLSTSQTVVLNLRLSSNPLRILPNVRGLPSNFATTYNSKAYALPSSRRQHSARRLPIKQDGLVYKFTFG</sequence>
<reference evidence="2 3" key="1">
    <citation type="submission" date="2022-05" db="EMBL/GenBank/DDBJ databases">
        <authorList>
            <consortium name="Genoscope - CEA"/>
            <person name="William W."/>
        </authorList>
    </citation>
    <scope>NUCLEOTIDE SEQUENCE [LARGE SCALE GENOMIC DNA]</scope>
</reference>
<evidence type="ECO:0000256" key="1">
    <source>
        <dbReference type="SAM" id="SignalP"/>
    </source>
</evidence>
<keyword evidence="1" id="KW-0732">Signal</keyword>
<protein>
    <submittedName>
        <fullName evidence="2">Uncharacterized protein</fullName>
    </submittedName>
</protein>
<dbReference type="EMBL" id="CALNXK010000280">
    <property type="protein sequence ID" value="CAH3180608.1"/>
    <property type="molecule type" value="Genomic_DNA"/>
</dbReference>
<feature type="chain" id="PRO_5046813383" evidence="1">
    <location>
        <begin position="20"/>
        <end position="295"/>
    </location>
</feature>